<evidence type="ECO:0000256" key="10">
    <source>
        <dbReference type="SAM" id="MobiDB-lite"/>
    </source>
</evidence>
<comment type="catalytic activity">
    <reaction evidence="7 9">
        <text>L-arginyl-[protein] + NAD(+) = N(omega)-(ADP-D-ribosyl)-L-arginyl-[protein] + nicotinamide + H(+)</text>
        <dbReference type="Rhea" id="RHEA:19149"/>
        <dbReference type="Rhea" id="RHEA-COMP:10532"/>
        <dbReference type="Rhea" id="RHEA-COMP:15087"/>
        <dbReference type="ChEBI" id="CHEBI:15378"/>
        <dbReference type="ChEBI" id="CHEBI:17154"/>
        <dbReference type="ChEBI" id="CHEBI:29965"/>
        <dbReference type="ChEBI" id="CHEBI:57540"/>
        <dbReference type="ChEBI" id="CHEBI:142554"/>
        <dbReference type="EC" id="2.4.2.31"/>
    </reaction>
</comment>
<name>A0A819A0I6_9BILA</name>
<keyword evidence="6 8" id="KW-0802">TPR repeat</keyword>
<dbReference type="PANTHER" id="PTHR45641">
    <property type="entry name" value="TETRATRICOPEPTIDE REPEAT PROTEIN (AFU_ORTHOLOGUE AFUA_6G03870)"/>
    <property type="match status" value="1"/>
</dbReference>
<dbReference type="EMBL" id="CAJOAZ010001153">
    <property type="protein sequence ID" value="CAF3772636.1"/>
    <property type="molecule type" value="Genomic_DNA"/>
</dbReference>
<keyword evidence="4" id="KW-0548">Nucleotidyltransferase</keyword>
<accession>A0A819A0I6</accession>
<feature type="repeat" description="TPR" evidence="8">
    <location>
        <begin position="759"/>
        <end position="792"/>
    </location>
</feature>
<dbReference type="Pfam" id="PF13374">
    <property type="entry name" value="TPR_10"/>
    <property type="match status" value="1"/>
</dbReference>
<dbReference type="PROSITE" id="PS50005">
    <property type="entry name" value="TPR"/>
    <property type="match status" value="9"/>
</dbReference>
<evidence type="ECO:0000256" key="9">
    <source>
        <dbReference type="RuleBase" id="RU361228"/>
    </source>
</evidence>
<reference evidence="12" key="1">
    <citation type="submission" date="2021-02" db="EMBL/GenBank/DDBJ databases">
        <authorList>
            <person name="Nowell W R."/>
        </authorList>
    </citation>
    <scope>NUCLEOTIDE SEQUENCE</scope>
</reference>
<gene>
    <name evidence="11" type="ORF">JYZ213_LOCUS42071</name>
    <name evidence="12" type="ORF">OXD698_LOCUS16678</name>
</gene>
<dbReference type="Pfam" id="PF13424">
    <property type="entry name" value="TPR_12"/>
    <property type="match status" value="4"/>
</dbReference>
<evidence type="ECO:0000256" key="8">
    <source>
        <dbReference type="PROSITE-ProRule" id="PRU00339"/>
    </source>
</evidence>
<dbReference type="InterPro" id="IPR011990">
    <property type="entry name" value="TPR-like_helical_dom_sf"/>
</dbReference>
<feature type="repeat" description="TPR" evidence="8">
    <location>
        <begin position="507"/>
        <end position="540"/>
    </location>
</feature>
<dbReference type="SUPFAM" id="SSF56399">
    <property type="entry name" value="ADP-ribosylation"/>
    <property type="match status" value="1"/>
</dbReference>
<organism evidence="12 13">
    <name type="scientific">Adineta steineri</name>
    <dbReference type="NCBI Taxonomy" id="433720"/>
    <lineage>
        <taxon>Eukaryota</taxon>
        <taxon>Metazoa</taxon>
        <taxon>Spiralia</taxon>
        <taxon>Gnathifera</taxon>
        <taxon>Rotifera</taxon>
        <taxon>Eurotatoria</taxon>
        <taxon>Bdelloidea</taxon>
        <taxon>Adinetida</taxon>
        <taxon>Adinetidae</taxon>
        <taxon>Adineta</taxon>
    </lineage>
</organism>
<dbReference type="PRINTS" id="PR00381">
    <property type="entry name" value="KINESINLIGHT"/>
</dbReference>
<evidence type="ECO:0000256" key="5">
    <source>
        <dbReference type="ARBA" id="ARBA00022737"/>
    </source>
</evidence>
<keyword evidence="3 9" id="KW-0808">Transferase</keyword>
<dbReference type="AlphaFoldDB" id="A0A819A0I6"/>
<feature type="repeat" description="TPR" evidence="8">
    <location>
        <begin position="801"/>
        <end position="834"/>
    </location>
</feature>
<evidence type="ECO:0000256" key="1">
    <source>
        <dbReference type="ARBA" id="ARBA00009558"/>
    </source>
</evidence>
<evidence type="ECO:0000313" key="11">
    <source>
        <dbReference type="EMBL" id="CAF1475651.1"/>
    </source>
</evidence>
<dbReference type="SUPFAM" id="SSF48452">
    <property type="entry name" value="TPR-like"/>
    <property type="match status" value="5"/>
</dbReference>
<keyword evidence="9" id="KW-0521">NADP</keyword>
<proteinExistence type="inferred from homology"/>
<evidence type="ECO:0000313" key="13">
    <source>
        <dbReference type="Proteomes" id="UP000663844"/>
    </source>
</evidence>
<dbReference type="InterPro" id="IPR019734">
    <property type="entry name" value="TPR_rpt"/>
</dbReference>
<keyword evidence="9" id="KW-0520">NAD</keyword>
<dbReference type="Gene3D" id="3.90.176.10">
    <property type="entry name" value="Toxin ADP-ribosyltransferase, Chain A, domain 1"/>
    <property type="match status" value="1"/>
</dbReference>
<feature type="repeat" description="TPR" evidence="8">
    <location>
        <begin position="675"/>
        <end position="708"/>
    </location>
</feature>
<dbReference type="EC" id="2.4.2.31" evidence="9"/>
<keyword evidence="2 9" id="KW-0328">Glycosyltransferase</keyword>
<protein>
    <recommendedName>
        <fullName evidence="9">NAD(P)(+)--arginine ADP-ribosyltransferase</fullName>
        <ecNumber evidence="9">2.4.2.31</ecNumber>
    </recommendedName>
    <alternativeName>
        <fullName evidence="9">Mono(ADP-ribosyl)transferase</fullName>
    </alternativeName>
</protein>
<dbReference type="SMART" id="SM00028">
    <property type="entry name" value="TPR"/>
    <property type="match status" value="11"/>
</dbReference>
<evidence type="ECO:0000256" key="4">
    <source>
        <dbReference type="ARBA" id="ARBA00022695"/>
    </source>
</evidence>
<dbReference type="GO" id="GO:0106274">
    <property type="term" value="F:NAD+-protein-arginine ADP-ribosyltransferase activity"/>
    <property type="evidence" value="ECO:0007669"/>
    <property type="project" value="UniProtKB-EC"/>
</dbReference>
<feature type="repeat" description="TPR" evidence="8">
    <location>
        <begin position="633"/>
        <end position="666"/>
    </location>
</feature>
<sequence length="907" mass="104654">MSGSEFNQETSVSSNPFMNSNNTTIRSSDVIEPRRRLIQNYSILWLEECMDEARKDYESIWTKLKIITDNINVFKQRDECIDFLTDAQDIECFLIVENATAQQIMLLINDIPQLNSAYVFSNLKSLHEEPTKKWRKVKSVHVDIDDLCQGLQQGIKQYNQNSVAVSFIPVNEIAPTDNLNQLDPTFMYTQIFKDILVNMEHDKQAIKQFIAYCRHHDCGSSKNIDQFEQKYDAASAIWWYTSPSFIYSMLNYALRSMVGDTIINMGFFVHDLHQQILQLHQQQVNSYHGKSFIVYRGQGLTKPNFEKLKKAEGGLMSFNNFLSTSKNKEVSIGYADIALTEPDKVGILFIMSVDPCIKSAPFAFIKEISYFREEDEILFSMHTVFRVGTVKQMENKSQLYQVELQLTSDDDEQLRLLSDRIREETLDSTGWQGLSHLLVKIGQFSKAEELYTVLLEQSSDQDEKAIYYHQLEYIKNDQGDYGKAIWYAEQALEIYQKTLPSNHPNLAPLYNNIGLAYDKMGDYSKTLSYYEKALEIRQITFPSNHPDLANSYNNIGGMHCIRGEYLKALTYYEQALEICQKTLPSNHPDLATSYNNIGSAYYNMREYLKTLRYYEKALEISQKALSPNHPDLAISYNNIGSAYQNMGEYSKALSFLEKALEIYQKTFPSNHPHLAISYNNIGGVYDSMDDYSKALSFYEKAFEIYQKTLPANHFYLAASYSNIGSVYDNMGDYSQTLLCYEKALEIFQKTLSVNHPDSAALYNHIGSVYKKLGENLKAVSFLEKALEIYQKSLPYNHPDLTTLYNNIGLVYAKMGEYLKALTFCEKALEIKEKTLPSNHPDLATLYNNIAGVYYNMEDYSKALSYFERALDIWQRALHPTHPHIKMVKGMIEIIKKRIYKENLINKQ</sequence>
<evidence type="ECO:0000256" key="6">
    <source>
        <dbReference type="ARBA" id="ARBA00022803"/>
    </source>
</evidence>
<dbReference type="PROSITE" id="PS51996">
    <property type="entry name" value="TR_MART"/>
    <property type="match status" value="1"/>
</dbReference>
<comment type="similarity">
    <text evidence="1 9">Belongs to the Arg-specific ADP-ribosyltransferase family.</text>
</comment>
<dbReference type="PROSITE" id="PS50293">
    <property type="entry name" value="TPR_REGION"/>
    <property type="match status" value="7"/>
</dbReference>
<evidence type="ECO:0000256" key="2">
    <source>
        <dbReference type="ARBA" id="ARBA00022676"/>
    </source>
</evidence>
<dbReference type="EMBL" id="CAJNOG010001857">
    <property type="protein sequence ID" value="CAF1475651.1"/>
    <property type="molecule type" value="Genomic_DNA"/>
</dbReference>
<feature type="repeat" description="TPR" evidence="8">
    <location>
        <begin position="717"/>
        <end position="750"/>
    </location>
</feature>
<dbReference type="Pfam" id="PF01129">
    <property type="entry name" value="ART"/>
    <property type="match status" value="1"/>
</dbReference>
<evidence type="ECO:0000256" key="7">
    <source>
        <dbReference type="ARBA" id="ARBA00047597"/>
    </source>
</evidence>
<feature type="region of interest" description="Disordered" evidence="10">
    <location>
        <begin position="1"/>
        <end position="25"/>
    </location>
</feature>
<comment type="caution">
    <text evidence="12">The sequence shown here is derived from an EMBL/GenBank/DDBJ whole genome shotgun (WGS) entry which is preliminary data.</text>
</comment>
<evidence type="ECO:0000256" key="3">
    <source>
        <dbReference type="ARBA" id="ARBA00022679"/>
    </source>
</evidence>
<dbReference type="Gene3D" id="1.25.40.10">
    <property type="entry name" value="Tetratricopeptide repeat domain"/>
    <property type="match status" value="3"/>
</dbReference>
<keyword evidence="5" id="KW-0677">Repeat</keyword>
<dbReference type="InterPro" id="IPR000768">
    <property type="entry name" value="ART"/>
</dbReference>
<feature type="repeat" description="TPR" evidence="8">
    <location>
        <begin position="843"/>
        <end position="876"/>
    </location>
</feature>
<dbReference type="GO" id="GO:0016779">
    <property type="term" value="F:nucleotidyltransferase activity"/>
    <property type="evidence" value="ECO:0007669"/>
    <property type="project" value="UniProtKB-KW"/>
</dbReference>
<dbReference type="PANTHER" id="PTHR45641:SF19">
    <property type="entry name" value="NEPHROCYSTIN-3"/>
    <property type="match status" value="1"/>
</dbReference>
<dbReference type="Proteomes" id="UP000663845">
    <property type="component" value="Unassembled WGS sequence"/>
</dbReference>
<evidence type="ECO:0000313" key="12">
    <source>
        <dbReference type="EMBL" id="CAF3772636.1"/>
    </source>
</evidence>
<dbReference type="Proteomes" id="UP000663844">
    <property type="component" value="Unassembled WGS sequence"/>
</dbReference>
<feature type="repeat" description="TPR" evidence="8">
    <location>
        <begin position="549"/>
        <end position="582"/>
    </location>
</feature>
<feature type="repeat" description="TPR" evidence="8">
    <location>
        <begin position="591"/>
        <end position="624"/>
    </location>
</feature>